<dbReference type="Gene3D" id="3.30.1050.10">
    <property type="entry name" value="SCP2 sterol-binding domain"/>
    <property type="match status" value="1"/>
</dbReference>
<gene>
    <name evidence="2" type="ORF">DGYR_LOCUS6924</name>
</gene>
<evidence type="ECO:0000313" key="2">
    <source>
        <dbReference type="EMBL" id="CAD5118567.1"/>
    </source>
</evidence>
<dbReference type="GO" id="GO:0005829">
    <property type="term" value="C:cytosol"/>
    <property type="evidence" value="ECO:0007669"/>
    <property type="project" value="TreeGrafter"/>
</dbReference>
<sequence>MASNILAKNTPRFVESVMTASAGDFKSNAIFEKIGEEMGKNGADYVKKIKGIFCFKVKNAKGEQGVWIVDAKNGNGSVKFVNEGKGDVTIAMGDEDMIKMMLGQLNPQQAFFQGKLKITGNMGLAMKMKEFQAQAKAKL</sequence>
<dbReference type="InterPro" id="IPR036527">
    <property type="entry name" value="SCP2_sterol-bd_dom_sf"/>
</dbReference>
<evidence type="ECO:0000259" key="1">
    <source>
        <dbReference type="Pfam" id="PF02036"/>
    </source>
</evidence>
<feature type="domain" description="SCP2" evidence="1">
    <location>
        <begin position="32"/>
        <end position="130"/>
    </location>
</feature>
<dbReference type="Proteomes" id="UP000549394">
    <property type="component" value="Unassembled WGS sequence"/>
</dbReference>
<dbReference type="InterPro" id="IPR003033">
    <property type="entry name" value="SCP2_sterol-bd_dom"/>
</dbReference>
<dbReference type="FunFam" id="3.30.1050.10:FF:000001">
    <property type="entry name" value="Putative Non-specific lipid-transfer protein"/>
    <property type="match status" value="1"/>
</dbReference>
<organism evidence="2 3">
    <name type="scientific">Dimorphilus gyrociliatus</name>
    <dbReference type="NCBI Taxonomy" id="2664684"/>
    <lineage>
        <taxon>Eukaryota</taxon>
        <taxon>Metazoa</taxon>
        <taxon>Spiralia</taxon>
        <taxon>Lophotrochozoa</taxon>
        <taxon>Annelida</taxon>
        <taxon>Polychaeta</taxon>
        <taxon>Polychaeta incertae sedis</taxon>
        <taxon>Dinophilidae</taxon>
        <taxon>Dimorphilus</taxon>
    </lineage>
</organism>
<comment type="caution">
    <text evidence="2">The sequence shown here is derived from an EMBL/GenBank/DDBJ whole genome shotgun (WGS) entry which is preliminary data.</text>
</comment>
<name>A0A7I8VT54_9ANNE</name>
<dbReference type="AlphaFoldDB" id="A0A7I8VT54"/>
<keyword evidence="3" id="KW-1185">Reference proteome</keyword>
<dbReference type="EMBL" id="CAJFCJ010000009">
    <property type="protein sequence ID" value="CAD5118567.1"/>
    <property type="molecule type" value="Genomic_DNA"/>
</dbReference>
<reference evidence="2 3" key="1">
    <citation type="submission" date="2020-08" db="EMBL/GenBank/DDBJ databases">
        <authorList>
            <person name="Hejnol A."/>
        </authorList>
    </citation>
    <scope>NUCLEOTIDE SEQUENCE [LARGE SCALE GENOMIC DNA]</scope>
</reference>
<protein>
    <submittedName>
        <fullName evidence="2">DgyrCDS7255</fullName>
    </submittedName>
</protein>
<dbReference type="Pfam" id="PF02036">
    <property type="entry name" value="SCP2"/>
    <property type="match status" value="1"/>
</dbReference>
<proteinExistence type="predicted"/>
<dbReference type="OrthoDB" id="6274762at2759"/>
<accession>A0A7I8VT54</accession>
<evidence type="ECO:0000313" key="3">
    <source>
        <dbReference type="Proteomes" id="UP000549394"/>
    </source>
</evidence>
<dbReference type="PANTHER" id="PTHR10094">
    <property type="entry name" value="STEROL CARRIER PROTEIN 2 SCP-2 FAMILY PROTEIN"/>
    <property type="match status" value="1"/>
</dbReference>
<dbReference type="SUPFAM" id="SSF55718">
    <property type="entry name" value="SCP-like"/>
    <property type="match status" value="1"/>
</dbReference>
<dbReference type="PANTHER" id="PTHR10094:SF25">
    <property type="entry name" value="SCP2 STEROL-BINDING DOMAIN-CONTAINING PROTEIN 1"/>
    <property type="match status" value="1"/>
</dbReference>